<dbReference type="PANTHER" id="PTHR13929:SF0">
    <property type="entry name" value="UBIA PRENYLTRANSFERASE DOMAIN-CONTAINING PROTEIN 1"/>
    <property type="match status" value="1"/>
</dbReference>
<dbReference type="GO" id="GO:0005886">
    <property type="term" value="C:plasma membrane"/>
    <property type="evidence" value="ECO:0007669"/>
    <property type="project" value="UniProtKB-SubCell"/>
</dbReference>
<dbReference type="Pfam" id="PF01040">
    <property type="entry name" value="UbiA"/>
    <property type="match status" value="1"/>
</dbReference>
<keyword evidence="3 8" id="KW-1003">Cell membrane</keyword>
<evidence type="ECO:0000256" key="2">
    <source>
        <dbReference type="ARBA" id="ARBA00022428"/>
    </source>
</evidence>
<dbReference type="AlphaFoldDB" id="A0A068Z2B3"/>
<dbReference type="PIRSF" id="PIRSF005355">
    <property type="entry name" value="UBIAD1"/>
    <property type="match status" value="1"/>
</dbReference>
<keyword evidence="6 8" id="KW-1133">Transmembrane helix</keyword>
<sequence>MNASVPTPITAWLESLRPRTLPLTFASIVVGSAIAAWHNSLKPGVALLVLLTAGLLQILSNLANDYGDAAKGSDKEDRIGPLRGMQKGMITQAQMKQALVITVMLNAIAGGSLIAVACEQPSDIIGFLMLGVLSIIAAITYTVGTKPYGYLGLGDVSVLVFFGWLSVAGTYYLQTHSFNNMVMLPATACGLLATAVLNINNLRDIDSDRANGKNTLAVQLGPQRARVYHVLLLSSAVLCFALCNLHSPWGWLFLLAIPLLVCHALRVLRNPTPVGMRPMLEHMVKAALLTNLLFAIGVALS</sequence>
<protein>
    <recommendedName>
        <fullName evidence="8">1,4-dihydroxy-2-naphthoate octaprenyltransferase</fullName>
        <shortName evidence="8">DHNA-octaprenyltransferase</shortName>
        <ecNumber evidence="8">2.5.1.74</ecNumber>
    </recommendedName>
</protein>
<keyword evidence="4 8" id="KW-0808">Transferase</keyword>
<keyword evidence="7 8" id="KW-0472">Membrane</keyword>
<dbReference type="GO" id="GO:0042371">
    <property type="term" value="P:vitamin K biosynthetic process"/>
    <property type="evidence" value="ECO:0007669"/>
    <property type="project" value="TreeGrafter"/>
</dbReference>
<dbReference type="InterPro" id="IPR004657">
    <property type="entry name" value="MenA"/>
</dbReference>
<dbReference type="EMBL" id="CP050855">
    <property type="protein sequence ID" value="QLH64151.1"/>
    <property type="molecule type" value="Genomic_DNA"/>
</dbReference>
<keyword evidence="2 8" id="KW-0474">Menaquinone biosynthesis</keyword>
<feature type="transmembrane region" description="Helical" evidence="8">
    <location>
        <begin position="249"/>
        <end position="268"/>
    </location>
</feature>
<comment type="subcellular location">
    <subcellularLocation>
        <location evidence="8">Cell membrane</location>
        <topology evidence="8">Multi-pass membrane protein</topology>
    </subcellularLocation>
    <subcellularLocation>
        <location evidence="1">Membrane</location>
        <topology evidence="1">Multi-pass membrane protein</topology>
    </subcellularLocation>
</comment>
<comment type="similarity">
    <text evidence="8">Belongs to the MenA family. Type 1 subfamily.</text>
</comment>
<feature type="transmembrane region" description="Helical" evidence="8">
    <location>
        <begin position="280"/>
        <end position="300"/>
    </location>
</feature>
<comment type="function">
    <text evidence="8">Conversion of 1,4-dihydroxy-2-naphthoate (DHNA) to demethylmenaquinone (DMK).</text>
</comment>
<dbReference type="NCBIfam" id="NF004750">
    <property type="entry name" value="PRK06080.1-2"/>
    <property type="match status" value="1"/>
</dbReference>
<evidence type="ECO:0000256" key="4">
    <source>
        <dbReference type="ARBA" id="ARBA00022679"/>
    </source>
</evidence>
<accession>A0A068Z2B3</accession>
<reference evidence="9 10" key="1">
    <citation type="journal article" date="2014" name="Genome Announc.">
        <title>Whole-Genome Sequence of Serratia symbiotica Strain CWBI-2.3T, a Free-Living Symbiont of the Black Bean Aphid Aphis fabae.</title>
        <authorList>
            <person name="Foray V."/>
            <person name="Grigorescu A.S."/>
            <person name="Sabri A."/>
            <person name="Haubruge E."/>
            <person name="Lognay G."/>
            <person name="Francis F."/>
            <person name="Fauconnier M.L."/>
            <person name="Hance T."/>
            <person name="Thonart P."/>
        </authorList>
    </citation>
    <scope>NUCLEOTIDE SEQUENCE [LARGE SCALE GENOMIC DNA]</scope>
    <source>
        <strain evidence="9">CWBI-2.3</strain>
    </source>
</reference>
<dbReference type="NCBIfam" id="NF004751">
    <property type="entry name" value="PRK06080.1-3"/>
    <property type="match status" value="1"/>
</dbReference>
<dbReference type="Gene3D" id="1.10.357.140">
    <property type="entry name" value="UbiA prenyltransferase"/>
    <property type="match status" value="1"/>
</dbReference>
<feature type="transmembrane region" description="Helical" evidence="8">
    <location>
        <begin position="124"/>
        <end position="143"/>
    </location>
</feature>
<feature type="transmembrane region" description="Helical" evidence="8">
    <location>
        <begin position="21"/>
        <end position="38"/>
    </location>
</feature>
<dbReference type="InterPro" id="IPR000537">
    <property type="entry name" value="UbiA_prenyltransferase"/>
</dbReference>
<organism evidence="9 10">
    <name type="scientific">Serratia symbiotica</name>
    <dbReference type="NCBI Taxonomy" id="138074"/>
    <lineage>
        <taxon>Bacteria</taxon>
        <taxon>Pseudomonadati</taxon>
        <taxon>Pseudomonadota</taxon>
        <taxon>Gammaproteobacteria</taxon>
        <taxon>Enterobacterales</taxon>
        <taxon>Yersiniaceae</taxon>
        <taxon>Serratia</taxon>
    </lineage>
</organism>
<feature type="transmembrane region" description="Helical" evidence="8">
    <location>
        <begin position="227"/>
        <end position="243"/>
    </location>
</feature>
<dbReference type="Gene3D" id="1.20.120.1780">
    <property type="entry name" value="UbiA prenyltransferase"/>
    <property type="match status" value="1"/>
</dbReference>
<dbReference type="EC" id="2.5.1.74" evidence="8"/>
<dbReference type="PANTHER" id="PTHR13929">
    <property type="entry name" value="1,4-DIHYDROXY-2-NAPHTHOATE OCTAPRENYLTRANSFERASE"/>
    <property type="match status" value="1"/>
</dbReference>
<dbReference type="UniPathway" id="UPA00079">
    <property type="reaction ID" value="UER00168"/>
</dbReference>
<feature type="transmembrane region" description="Helical" evidence="8">
    <location>
        <begin position="98"/>
        <end position="118"/>
    </location>
</feature>
<dbReference type="GO" id="GO:0009234">
    <property type="term" value="P:menaquinone biosynthetic process"/>
    <property type="evidence" value="ECO:0007669"/>
    <property type="project" value="UniProtKB-UniRule"/>
</dbReference>
<gene>
    <name evidence="8" type="primary">menA</name>
    <name evidence="9" type="ORF">SYMBAF_16120</name>
</gene>
<feature type="transmembrane region" description="Helical" evidence="8">
    <location>
        <begin position="178"/>
        <end position="199"/>
    </location>
</feature>
<dbReference type="GO" id="GO:0046428">
    <property type="term" value="F:1,4-dihydroxy-2-naphthoate polyprenyltransferase activity"/>
    <property type="evidence" value="ECO:0007669"/>
    <property type="project" value="UniProtKB-UniRule"/>
</dbReference>
<comment type="pathway">
    <text evidence="8">Quinol/quinone metabolism; menaquinone biosynthesis; menaquinol from 1,4-dihydroxy-2-naphthoate: step 1/2.</text>
</comment>
<evidence type="ECO:0000313" key="9">
    <source>
        <dbReference type="EMBL" id="QLH64151.1"/>
    </source>
</evidence>
<evidence type="ECO:0000256" key="5">
    <source>
        <dbReference type="ARBA" id="ARBA00022692"/>
    </source>
</evidence>
<evidence type="ECO:0000313" key="10">
    <source>
        <dbReference type="Proteomes" id="UP000042738"/>
    </source>
</evidence>
<dbReference type="STRING" id="138074.SYMBAF_120031"/>
<dbReference type="HAMAP" id="MF_01937">
    <property type="entry name" value="MenA_1"/>
    <property type="match status" value="1"/>
</dbReference>
<dbReference type="RefSeq" id="WP_040263993.1">
    <property type="nucleotide sequence ID" value="NZ_CAXKXZ010000041.1"/>
</dbReference>
<feature type="transmembrane region" description="Helical" evidence="8">
    <location>
        <begin position="44"/>
        <end position="63"/>
    </location>
</feature>
<evidence type="ECO:0000256" key="3">
    <source>
        <dbReference type="ARBA" id="ARBA00022475"/>
    </source>
</evidence>
<name>A0A068Z2B3_9GAMM</name>
<evidence type="ECO:0000256" key="7">
    <source>
        <dbReference type="ARBA" id="ARBA00023136"/>
    </source>
</evidence>
<feature type="transmembrane region" description="Helical" evidence="8">
    <location>
        <begin position="150"/>
        <end position="172"/>
    </location>
</feature>
<dbReference type="InterPro" id="IPR026046">
    <property type="entry name" value="UBIAD1"/>
</dbReference>
<dbReference type="Proteomes" id="UP000042738">
    <property type="component" value="Chromosome"/>
</dbReference>
<keyword evidence="5 8" id="KW-0812">Transmembrane</keyword>
<dbReference type="GeneID" id="93738009"/>
<evidence type="ECO:0000256" key="8">
    <source>
        <dbReference type="HAMAP-Rule" id="MF_01937"/>
    </source>
</evidence>
<dbReference type="InterPro" id="IPR044878">
    <property type="entry name" value="UbiA_sf"/>
</dbReference>
<proteinExistence type="inferred from homology"/>
<comment type="catalytic activity">
    <reaction evidence="8">
        <text>an all-trans-polyprenyl diphosphate + 1,4-dihydroxy-2-naphthoate + H(+) = a 2-demethylmenaquinol + CO2 + diphosphate</text>
        <dbReference type="Rhea" id="RHEA:26478"/>
        <dbReference type="Rhea" id="RHEA-COMP:9563"/>
        <dbReference type="Rhea" id="RHEA-COMP:9564"/>
        <dbReference type="ChEBI" id="CHEBI:11173"/>
        <dbReference type="ChEBI" id="CHEBI:15378"/>
        <dbReference type="ChEBI" id="CHEBI:16526"/>
        <dbReference type="ChEBI" id="CHEBI:33019"/>
        <dbReference type="ChEBI" id="CHEBI:55437"/>
        <dbReference type="ChEBI" id="CHEBI:58914"/>
        <dbReference type="EC" id="2.5.1.74"/>
    </reaction>
</comment>
<dbReference type="NCBIfam" id="TIGR00751">
    <property type="entry name" value="menA"/>
    <property type="match status" value="1"/>
</dbReference>
<dbReference type="CDD" id="cd13962">
    <property type="entry name" value="PT_UbiA_UBIAD1"/>
    <property type="match status" value="1"/>
</dbReference>
<evidence type="ECO:0000256" key="1">
    <source>
        <dbReference type="ARBA" id="ARBA00004141"/>
    </source>
</evidence>
<evidence type="ECO:0000256" key="6">
    <source>
        <dbReference type="ARBA" id="ARBA00022989"/>
    </source>
</evidence>